<evidence type="ECO:0000256" key="1">
    <source>
        <dbReference type="SAM" id="SignalP"/>
    </source>
</evidence>
<dbReference type="RefSeq" id="WP_131495660.1">
    <property type="nucleotide sequence ID" value="NZ_SJKC01000001.1"/>
</dbReference>
<evidence type="ECO:0000313" key="3">
    <source>
        <dbReference type="Proteomes" id="UP000294225"/>
    </source>
</evidence>
<proteinExistence type="predicted"/>
<dbReference type="EMBL" id="SJKC01000001">
    <property type="protein sequence ID" value="TCC41294.1"/>
    <property type="molecule type" value="Genomic_DNA"/>
</dbReference>
<evidence type="ECO:0000313" key="2">
    <source>
        <dbReference type="EMBL" id="TCC41294.1"/>
    </source>
</evidence>
<gene>
    <name evidence="2" type="ORF">E0H92_06410</name>
</gene>
<name>A0A4R0J7R3_9ACTN</name>
<comment type="caution">
    <text evidence="2">The sequence shown here is derived from an EMBL/GenBank/DDBJ whole genome shotgun (WGS) entry which is preliminary data.</text>
</comment>
<keyword evidence="1" id="KW-0732">Signal</keyword>
<feature type="signal peptide" evidence="1">
    <location>
        <begin position="1"/>
        <end position="27"/>
    </location>
</feature>
<dbReference type="Proteomes" id="UP000294225">
    <property type="component" value="Unassembled WGS sequence"/>
</dbReference>
<dbReference type="AlphaFoldDB" id="A0A4R0J7R3"/>
<reference evidence="2 3" key="1">
    <citation type="submission" date="2019-02" db="EMBL/GenBank/DDBJ databases">
        <title>Kribbella capetownensis sp. nov. and Kribbella speibonae sp. nov., isolated from soil.</title>
        <authorList>
            <person name="Curtis S.M."/>
            <person name="Norton I."/>
            <person name="Everest G.J."/>
            <person name="Meyers P.R."/>
        </authorList>
    </citation>
    <scope>NUCLEOTIDE SEQUENCE [LARGE SCALE GENOMIC DNA]</scope>
    <source>
        <strain evidence="2 3">YM55</strain>
    </source>
</reference>
<feature type="chain" id="PRO_5020837088" description="Secreted protein" evidence="1">
    <location>
        <begin position="28"/>
        <end position="255"/>
    </location>
</feature>
<protein>
    <recommendedName>
        <fullName evidence="4">Secreted protein</fullName>
    </recommendedName>
</protein>
<accession>A0A4R0J7R3</accession>
<sequence>MRKVLAALAALAVAGATLVAVSAGAEAATTWQAHDKNCKTLKTPEGAELGSVCAEVQKRVTDTGSITGYRGRTSVAPVAGQSITPDHYNWNSQNVEFCSTGECEPKTTAWTSSWSPTLTSESTYVTWGDYGDVGASWSSWTKLATRCLTYVAGKVCVNRYERGYRTYYQERGQLIINPAAGQTIEPRWVRVGHVINGTSTSKTTTFCTPTCPRPTTSWSRSVSRDFDTGYDEGFASASWTLPSGAIKSLRVAYPS</sequence>
<evidence type="ECO:0008006" key="4">
    <source>
        <dbReference type="Google" id="ProtNLM"/>
    </source>
</evidence>
<organism evidence="2 3">
    <name type="scientific">Kribbella speibonae</name>
    <dbReference type="NCBI Taxonomy" id="1572660"/>
    <lineage>
        <taxon>Bacteria</taxon>
        <taxon>Bacillati</taxon>
        <taxon>Actinomycetota</taxon>
        <taxon>Actinomycetes</taxon>
        <taxon>Propionibacteriales</taxon>
        <taxon>Kribbellaceae</taxon>
        <taxon>Kribbella</taxon>
    </lineage>
</organism>